<keyword evidence="2" id="KW-0812">Transmembrane</keyword>
<name>A0AAD4NCX5_9BILA</name>
<keyword evidence="2" id="KW-0472">Membrane</keyword>
<accession>A0AAD4NCX5</accession>
<gene>
    <name evidence="3" type="ORF">DdX_02538</name>
</gene>
<evidence type="ECO:0000313" key="4">
    <source>
        <dbReference type="Proteomes" id="UP001201812"/>
    </source>
</evidence>
<reference evidence="3" key="1">
    <citation type="submission" date="2022-01" db="EMBL/GenBank/DDBJ databases">
        <title>Genome Sequence Resource for Two Populations of Ditylenchus destructor, the Migratory Endoparasitic Phytonematode.</title>
        <authorList>
            <person name="Zhang H."/>
            <person name="Lin R."/>
            <person name="Xie B."/>
        </authorList>
    </citation>
    <scope>NUCLEOTIDE SEQUENCE</scope>
    <source>
        <strain evidence="3">BazhouSP</strain>
    </source>
</reference>
<dbReference type="AlphaFoldDB" id="A0AAD4NCX5"/>
<comment type="caution">
    <text evidence="3">The sequence shown here is derived from an EMBL/GenBank/DDBJ whole genome shotgun (WGS) entry which is preliminary data.</text>
</comment>
<dbReference type="Proteomes" id="UP001201812">
    <property type="component" value="Unassembled WGS sequence"/>
</dbReference>
<evidence type="ECO:0000313" key="3">
    <source>
        <dbReference type="EMBL" id="KAI1725855.1"/>
    </source>
</evidence>
<dbReference type="EMBL" id="JAKKPZ010000002">
    <property type="protein sequence ID" value="KAI1725855.1"/>
    <property type="molecule type" value="Genomic_DNA"/>
</dbReference>
<organism evidence="3 4">
    <name type="scientific">Ditylenchus destructor</name>
    <dbReference type="NCBI Taxonomy" id="166010"/>
    <lineage>
        <taxon>Eukaryota</taxon>
        <taxon>Metazoa</taxon>
        <taxon>Ecdysozoa</taxon>
        <taxon>Nematoda</taxon>
        <taxon>Chromadorea</taxon>
        <taxon>Rhabditida</taxon>
        <taxon>Tylenchina</taxon>
        <taxon>Tylenchomorpha</taxon>
        <taxon>Sphaerularioidea</taxon>
        <taxon>Anguinidae</taxon>
        <taxon>Anguininae</taxon>
        <taxon>Ditylenchus</taxon>
    </lineage>
</organism>
<proteinExistence type="predicted"/>
<feature type="region of interest" description="Disordered" evidence="1">
    <location>
        <begin position="15"/>
        <end position="34"/>
    </location>
</feature>
<sequence>MSFASVSPSICGTVVGNSGEEQGTTAPNNVPLTNTFGQRESSVSLHKHTSIMSSYGSVVYMEVERKSLFQMPLAAAFNNILKQFAQPSDKKVNATFLQKPFLRKEEVCKWSRYSIIPKADDLKKPHASTLLDMSKSLVKTSDDTSVVDKSGEGFRMPVKDFIISFGCSVLDLVASTASVIAVGCTAIWRYIKNRNAAKYQPLDNDQLDG</sequence>
<evidence type="ECO:0000256" key="2">
    <source>
        <dbReference type="SAM" id="Phobius"/>
    </source>
</evidence>
<evidence type="ECO:0000256" key="1">
    <source>
        <dbReference type="SAM" id="MobiDB-lite"/>
    </source>
</evidence>
<feature type="transmembrane region" description="Helical" evidence="2">
    <location>
        <begin position="172"/>
        <end position="191"/>
    </location>
</feature>
<protein>
    <submittedName>
        <fullName evidence="3">Uncharacterized protein</fullName>
    </submittedName>
</protein>
<keyword evidence="4" id="KW-1185">Reference proteome</keyword>
<keyword evidence="2" id="KW-1133">Transmembrane helix</keyword>